<feature type="compositionally biased region" description="Basic and acidic residues" evidence="1">
    <location>
        <begin position="53"/>
        <end position="65"/>
    </location>
</feature>
<sequence length="73" mass="8053">MPAAGVNEHEPQTAKQQQKQEDYEARKEYSNSGSNTHSGQGMEYVTRKNHSSRNNEEGLGKEAVHGKGSGNHK</sequence>
<evidence type="ECO:0000256" key="1">
    <source>
        <dbReference type="SAM" id="MobiDB-lite"/>
    </source>
</evidence>
<dbReference type="OrthoDB" id="438224at2759"/>
<keyword evidence="3" id="KW-1185">Reference proteome</keyword>
<evidence type="ECO:0000313" key="3">
    <source>
        <dbReference type="Proteomes" id="UP000799536"/>
    </source>
</evidence>
<proteinExistence type="predicted"/>
<name>A0A9P4JR74_9PLEO</name>
<evidence type="ECO:0000313" key="2">
    <source>
        <dbReference type="EMBL" id="KAF2201627.1"/>
    </source>
</evidence>
<organism evidence="2 3">
    <name type="scientific">Delitschia confertaspora ATCC 74209</name>
    <dbReference type="NCBI Taxonomy" id="1513339"/>
    <lineage>
        <taxon>Eukaryota</taxon>
        <taxon>Fungi</taxon>
        <taxon>Dikarya</taxon>
        <taxon>Ascomycota</taxon>
        <taxon>Pezizomycotina</taxon>
        <taxon>Dothideomycetes</taxon>
        <taxon>Pleosporomycetidae</taxon>
        <taxon>Pleosporales</taxon>
        <taxon>Delitschiaceae</taxon>
        <taxon>Delitschia</taxon>
    </lineage>
</organism>
<dbReference type="Proteomes" id="UP000799536">
    <property type="component" value="Unassembled WGS sequence"/>
</dbReference>
<dbReference type="AlphaFoldDB" id="A0A9P4JR74"/>
<accession>A0A9P4JR74</accession>
<reference evidence="2" key="1">
    <citation type="journal article" date="2020" name="Stud. Mycol.">
        <title>101 Dothideomycetes genomes: a test case for predicting lifestyles and emergence of pathogens.</title>
        <authorList>
            <person name="Haridas S."/>
            <person name="Albert R."/>
            <person name="Binder M."/>
            <person name="Bloem J."/>
            <person name="Labutti K."/>
            <person name="Salamov A."/>
            <person name="Andreopoulos B."/>
            <person name="Baker S."/>
            <person name="Barry K."/>
            <person name="Bills G."/>
            <person name="Bluhm B."/>
            <person name="Cannon C."/>
            <person name="Castanera R."/>
            <person name="Culley D."/>
            <person name="Daum C."/>
            <person name="Ezra D."/>
            <person name="Gonzalez J."/>
            <person name="Henrissat B."/>
            <person name="Kuo A."/>
            <person name="Liang C."/>
            <person name="Lipzen A."/>
            <person name="Lutzoni F."/>
            <person name="Magnuson J."/>
            <person name="Mondo S."/>
            <person name="Nolan M."/>
            <person name="Ohm R."/>
            <person name="Pangilinan J."/>
            <person name="Park H.-J."/>
            <person name="Ramirez L."/>
            <person name="Alfaro M."/>
            <person name="Sun H."/>
            <person name="Tritt A."/>
            <person name="Yoshinaga Y."/>
            <person name="Zwiers L.-H."/>
            <person name="Turgeon B."/>
            <person name="Goodwin S."/>
            <person name="Spatafora J."/>
            <person name="Crous P."/>
            <person name="Grigoriev I."/>
        </authorList>
    </citation>
    <scope>NUCLEOTIDE SEQUENCE</scope>
    <source>
        <strain evidence="2">ATCC 74209</strain>
    </source>
</reference>
<feature type="compositionally biased region" description="Polar residues" evidence="1">
    <location>
        <begin position="30"/>
        <end position="39"/>
    </location>
</feature>
<feature type="region of interest" description="Disordered" evidence="1">
    <location>
        <begin position="1"/>
        <end position="73"/>
    </location>
</feature>
<gene>
    <name evidence="2" type="ORF">GQ43DRAFT_471623</name>
</gene>
<feature type="compositionally biased region" description="Basic and acidic residues" evidence="1">
    <location>
        <begin position="7"/>
        <end position="29"/>
    </location>
</feature>
<comment type="caution">
    <text evidence="2">The sequence shown here is derived from an EMBL/GenBank/DDBJ whole genome shotgun (WGS) entry which is preliminary data.</text>
</comment>
<dbReference type="EMBL" id="ML993968">
    <property type="protein sequence ID" value="KAF2201627.1"/>
    <property type="molecule type" value="Genomic_DNA"/>
</dbReference>
<protein>
    <submittedName>
        <fullName evidence="2">Uncharacterized protein</fullName>
    </submittedName>
</protein>